<accession>A0AAW9D5W5</accession>
<dbReference type="AlphaFoldDB" id="A0AAW9D5W5"/>
<organism evidence="2 3">
    <name type="scientific">Burkholderia thailandensis</name>
    <dbReference type="NCBI Taxonomy" id="57975"/>
    <lineage>
        <taxon>Bacteria</taxon>
        <taxon>Pseudomonadati</taxon>
        <taxon>Pseudomonadota</taxon>
        <taxon>Betaproteobacteria</taxon>
        <taxon>Burkholderiales</taxon>
        <taxon>Burkholderiaceae</taxon>
        <taxon>Burkholderia</taxon>
        <taxon>pseudomallei group</taxon>
    </lineage>
</organism>
<dbReference type="EMBL" id="QXCT01000002">
    <property type="protein sequence ID" value="MDW9257424.1"/>
    <property type="molecule type" value="Genomic_DNA"/>
</dbReference>
<reference evidence="2" key="1">
    <citation type="submission" date="2018-08" db="EMBL/GenBank/DDBJ databases">
        <title>Identification of Burkholderia cepacia strains that express a Burkholderia pseudomallei-like capsular polysaccharide.</title>
        <authorList>
            <person name="Burtnick M.N."/>
            <person name="Vongsouvath M."/>
            <person name="Newton P."/>
            <person name="Wuthiekanun V."/>
            <person name="Limmathurotsakul D."/>
            <person name="Brett P.J."/>
            <person name="Chantratita N."/>
            <person name="Dance D.A."/>
        </authorList>
    </citation>
    <scope>NUCLEOTIDE SEQUENCE</scope>
    <source>
        <strain evidence="2">SBXCC001</strain>
    </source>
</reference>
<name>A0AAW9D5W5_BURTH</name>
<proteinExistence type="predicted"/>
<dbReference type="Proteomes" id="UP001272137">
    <property type="component" value="Unassembled WGS sequence"/>
</dbReference>
<sequence>MRSEATGAAHPIRRRTVRRPHRIARGARIKNPRRPLRVSRSTPGPPDPAARRPGSDQTTPAPCACRSA</sequence>
<evidence type="ECO:0000256" key="1">
    <source>
        <dbReference type="SAM" id="MobiDB-lite"/>
    </source>
</evidence>
<gene>
    <name evidence="2" type="ORF">C7S16_3110</name>
</gene>
<protein>
    <submittedName>
        <fullName evidence="2">Uncharacterized protein</fullName>
    </submittedName>
</protein>
<feature type="compositionally biased region" description="Basic residues" evidence="1">
    <location>
        <begin position="11"/>
        <end position="37"/>
    </location>
</feature>
<evidence type="ECO:0000313" key="2">
    <source>
        <dbReference type="EMBL" id="MDW9257424.1"/>
    </source>
</evidence>
<evidence type="ECO:0000313" key="3">
    <source>
        <dbReference type="Proteomes" id="UP001272137"/>
    </source>
</evidence>
<comment type="caution">
    <text evidence="2">The sequence shown here is derived from an EMBL/GenBank/DDBJ whole genome shotgun (WGS) entry which is preliminary data.</text>
</comment>
<feature type="region of interest" description="Disordered" evidence="1">
    <location>
        <begin position="1"/>
        <end position="68"/>
    </location>
</feature>